<dbReference type="EMBL" id="CP089982">
    <property type="protein sequence ID" value="WXA95492.1"/>
    <property type="molecule type" value="Genomic_DNA"/>
</dbReference>
<sequence length="296" mass="32830">MIRSYGTTLPSLGSSPSELTLSSSSPQSSRVPRGRLSGLTPLTRTRPQTKPTSIHSRQSIELSSRLLPGTDPEIEWLFLLHESYVGEKCGVGLLRSLEARVGGYGAFAGMIKRQLADEEAHCRIYERWLGADAYRGRRYDEALGAYVSSLNSVTLEVFVLQALLEGFSLGALEYRARAVKSATSEGEQALWDDEMRHVQFSYGYLRTLIREEGAIAPEVFERVAADVKGIFVESFAPARIAEFVKGNYDVRADELTEQAVGESEGRTRLAWLTLGRVARCKLEFTRRYHAATLSVG</sequence>
<name>A0ABZ2K9X8_9BACT</name>
<proteinExistence type="predicted"/>
<feature type="compositionally biased region" description="Polar residues" evidence="1">
    <location>
        <begin position="40"/>
        <end position="57"/>
    </location>
</feature>
<dbReference type="Proteomes" id="UP001379533">
    <property type="component" value="Chromosome"/>
</dbReference>
<dbReference type="RefSeq" id="WP_394846097.1">
    <property type="nucleotide sequence ID" value="NZ_CP089982.1"/>
</dbReference>
<feature type="region of interest" description="Disordered" evidence="1">
    <location>
        <begin position="1"/>
        <end position="57"/>
    </location>
</feature>
<accession>A0ABZ2K9X8</accession>
<evidence type="ECO:0000313" key="2">
    <source>
        <dbReference type="EMBL" id="WXA95492.1"/>
    </source>
</evidence>
<gene>
    <name evidence="2" type="ORF">LZC95_01380</name>
</gene>
<protein>
    <recommendedName>
        <fullName evidence="4">Ferritin-like domain-containing protein</fullName>
    </recommendedName>
</protein>
<evidence type="ECO:0008006" key="4">
    <source>
        <dbReference type="Google" id="ProtNLM"/>
    </source>
</evidence>
<reference evidence="2 3" key="1">
    <citation type="submission" date="2021-12" db="EMBL/GenBank/DDBJ databases">
        <title>Discovery of the Pendulisporaceae a myxobacterial family with distinct sporulation behavior and unique specialized metabolism.</title>
        <authorList>
            <person name="Garcia R."/>
            <person name="Popoff A."/>
            <person name="Bader C.D."/>
            <person name="Loehr J."/>
            <person name="Walesch S."/>
            <person name="Walt C."/>
            <person name="Boldt J."/>
            <person name="Bunk B."/>
            <person name="Haeckl F.J.F.P.J."/>
            <person name="Gunesch A.P."/>
            <person name="Birkelbach J."/>
            <person name="Nuebel U."/>
            <person name="Pietschmann T."/>
            <person name="Bach T."/>
            <person name="Mueller R."/>
        </authorList>
    </citation>
    <scope>NUCLEOTIDE SEQUENCE [LARGE SCALE GENOMIC DNA]</scope>
    <source>
        <strain evidence="2 3">MSr12523</strain>
    </source>
</reference>
<evidence type="ECO:0000256" key="1">
    <source>
        <dbReference type="SAM" id="MobiDB-lite"/>
    </source>
</evidence>
<dbReference type="SUPFAM" id="SSF47240">
    <property type="entry name" value="Ferritin-like"/>
    <property type="match status" value="1"/>
</dbReference>
<dbReference type="InterPro" id="IPR009078">
    <property type="entry name" value="Ferritin-like_SF"/>
</dbReference>
<organism evidence="2 3">
    <name type="scientific">Pendulispora brunnea</name>
    <dbReference type="NCBI Taxonomy" id="2905690"/>
    <lineage>
        <taxon>Bacteria</taxon>
        <taxon>Pseudomonadati</taxon>
        <taxon>Myxococcota</taxon>
        <taxon>Myxococcia</taxon>
        <taxon>Myxococcales</taxon>
        <taxon>Sorangiineae</taxon>
        <taxon>Pendulisporaceae</taxon>
        <taxon>Pendulispora</taxon>
    </lineage>
</organism>
<feature type="compositionally biased region" description="Low complexity" evidence="1">
    <location>
        <begin position="7"/>
        <end position="29"/>
    </location>
</feature>
<keyword evidence="3" id="KW-1185">Reference proteome</keyword>
<evidence type="ECO:0000313" key="3">
    <source>
        <dbReference type="Proteomes" id="UP001379533"/>
    </source>
</evidence>